<dbReference type="AlphaFoldDB" id="A0A5N5KWV1"/>
<organism evidence="2 3">
    <name type="scientific">Salix brachista</name>
    <dbReference type="NCBI Taxonomy" id="2182728"/>
    <lineage>
        <taxon>Eukaryota</taxon>
        <taxon>Viridiplantae</taxon>
        <taxon>Streptophyta</taxon>
        <taxon>Embryophyta</taxon>
        <taxon>Tracheophyta</taxon>
        <taxon>Spermatophyta</taxon>
        <taxon>Magnoliopsida</taxon>
        <taxon>eudicotyledons</taxon>
        <taxon>Gunneridae</taxon>
        <taxon>Pentapetalae</taxon>
        <taxon>rosids</taxon>
        <taxon>fabids</taxon>
        <taxon>Malpighiales</taxon>
        <taxon>Salicaceae</taxon>
        <taxon>Saliceae</taxon>
        <taxon>Salix</taxon>
    </lineage>
</organism>
<accession>A0A5N5KWV1</accession>
<evidence type="ECO:0000313" key="2">
    <source>
        <dbReference type="EMBL" id="KAB5534446.1"/>
    </source>
</evidence>
<dbReference type="InterPro" id="IPR001141">
    <property type="entry name" value="Ribosomal_eL27"/>
</dbReference>
<dbReference type="GO" id="GO:0003735">
    <property type="term" value="F:structural constituent of ribosome"/>
    <property type="evidence" value="ECO:0007669"/>
    <property type="project" value="InterPro"/>
</dbReference>
<evidence type="ECO:0000256" key="1">
    <source>
        <dbReference type="ARBA" id="ARBA00009124"/>
    </source>
</evidence>
<gene>
    <name evidence="2" type="ORF">DKX38_017532</name>
</gene>
<evidence type="ECO:0000313" key="3">
    <source>
        <dbReference type="Proteomes" id="UP000326939"/>
    </source>
</evidence>
<dbReference type="InterPro" id="IPR038655">
    <property type="entry name" value="Ribosomal_eL27_sf"/>
</dbReference>
<reference evidence="3" key="1">
    <citation type="journal article" date="2019" name="Gigascience">
        <title>De novo genome assembly of the endangered Acer yangbiense, a plant species with extremely small populations endemic to Yunnan Province, China.</title>
        <authorList>
            <person name="Yang J."/>
            <person name="Wariss H.M."/>
            <person name="Tao L."/>
            <person name="Zhang R."/>
            <person name="Yun Q."/>
            <person name="Hollingsworth P."/>
            <person name="Dao Z."/>
            <person name="Luo G."/>
            <person name="Guo H."/>
            <person name="Ma Y."/>
            <person name="Sun W."/>
        </authorList>
    </citation>
    <scope>NUCLEOTIDE SEQUENCE [LARGE SCALE GENOMIC DNA]</scope>
    <source>
        <strain evidence="3">cv. br00</strain>
    </source>
</reference>
<dbReference type="Gene3D" id="2.30.30.770">
    <property type="match status" value="1"/>
</dbReference>
<comment type="caution">
    <text evidence="2">The sequence shown here is derived from an EMBL/GenBank/DDBJ whole genome shotgun (WGS) entry which is preliminary data.</text>
</comment>
<name>A0A5N5KWV1_9ROSI</name>
<dbReference type="SUPFAM" id="SSF50104">
    <property type="entry name" value="Translation proteins SH3-like domain"/>
    <property type="match status" value="1"/>
</dbReference>
<protein>
    <submittedName>
        <fullName evidence="2">Uncharacterized protein</fullName>
    </submittedName>
</protein>
<dbReference type="Proteomes" id="UP000326939">
    <property type="component" value="Chromosome 11"/>
</dbReference>
<comment type="similarity">
    <text evidence="1">Belongs to the eukaryotic ribosomal protein eL27 family.</text>
</comment>
<dbReference type="GO" id="GO:0005840">
    <property type="term" value="C:ribosome"/>
    <property type="evidence" value="ECO:0007669"/>
    <property type="project" value="InterPro"/>
</dbReference>
<sequence length="79" mass="8726">MVKFLKTNKVVIILQGKYTGHKAMIVRSFDDGTHDSAYRNCLVAGIKKYPSKVNPAVSGNETIEEEIVAVTIVVTDILF</sequence>
<dbReference type="EMBL" id="VDCV01000011">
    <property type="protein sequence ID" value="KAB5534446.1"/>
    <property type="molecule type" value="Genomic_DNA"/>
</dbReference>
<proteinExistence type="inferred from homology"/>
<dbReference type="GO" id="GO:0006412">
    <property type="term" value="P:translation"/>
    <property type="evidence" value="ECO:0007669"/>
    <property type="project" value="InterPro"/>
</dbReference>
<dbReference type="InterPro" id="IPR008991">
    <property type="entry name" value="Translation_prot_SH3-like_sf"/>
</dbReference>
<dbReference type="PANTHER" id="PTHR10497">
    <property type="entry name" value="60S RIBOSOMAL PROTEIN L27"/>
    <property type="match status" value="1"/>
</dbReference>
<keyword evidence="3" id="KW-1185">Reference proteome</keyword>